<name>A0A1I7WDU4_HETBA</name>
<evidence type="ECO:0000313" key="2">
    <source>
        <dbReference type="Proteomes" id="UP000095283"/>
    </source>
</evidence>
<dbReference type="AlphaFoldDB" id="A0A1I7WDU4"/>
<dbReference type="Proteomes" id="UP000095283">
    <property type="component" value="Unplaced"/>
</dbReference>
<reference evidence="3" key="1">
    <citation type="submission" date="2016-11" db="UniProtKB">
        <authorList>
            <consortium name="WormBaseParasite"/>
        </authorList>
    </citation>
    <scope>IDENTIFICATION</scope>
</reference>
<accession>A0A1I7WDU4</accession>
<proteinExistence type="predicted"/>
<evidence type="ECO:0000256" key="1">
    <source>
        <dbReference type="SAM" id="MobiDB-lite"/>
    </source>
</evidence>
<protein>
    <submittedName>
        <fullName evidence="3">DUF4329 domain-containing protein</fullName>
    </submittedName>
</protein>
<dbReference type="WBParaSite" id="Hba_03110">
    <property type="protein sequence ID" value="Hba_03110"/>
    <property type="gene ID" value="Hba_03110"/>
</dbReference>
<sequence>MSDLDDISVGYGQNLSPIDPFALMPDDRKTNTNYIDAITR</sequence>
<feature type="region of interest" description="Disordered" evidence="1">
    <location>
        <begin position="1"/>
        <end position="20"/>
    </location>
</feature>
<organism evidence="2 3">
    <name type="scientific">Heterorhabditis bacteriophora</name>
    <name type="common">Entomopathogenic nematode worm</name>
    <dbReference type="NCBI Taxonomy" id="37862"/>
    <lineage>
        <taxon>Eukaryota</taxon>
        <taxon>Metazoa</taxon>
        <taxon>Ecdysozoa</taxon>
        <taxon>Nematoda</taxon>
        <taxon>Chromadorea</taxon>
        <taxon>Rhabditida</taxon>
        <taxon>Rhabditina</taxon>
        <taxon>Rhabditomorpha</taxon>
        <taxon>Strongyloidea</taxon>
        <taxon>Heterorhabditidae</taxon>
        <taxon>Heterorhabditis</taxon>
    </lineage>
</organism>
<evidence type="ECO:0000313" key="3">
    <source>
        <dbReference type="WBParaSite" id="Hba_03110"/>
    </source>
</evidence>
<keyword evidence="2" id="KW-1185">Reference proteome</keyword>